<reference evidence="1 2" key="1">
    <citation type="submission" date="2020-07" db="EMBL/GenBank/DDBJ databases">
        <title>Sequencing the genomes of 1000 actinobacteria strains.</title>
        <authorList>
            <person name="Klenk H.-P."/>
        </authorList>
    </citation>
    <scope>NUCLEOTIDE SEQUENCE [LARGE SCALE GENOMIC DNA]</scope>
    <source>
        <strain evidence="1 2">DSM 23987</strain>
    </source>
</reference>
<evidence type="ECO:0000313" key="2">
    <source>
        <dbReference type="Proteomes" id="UP000573599"/>
    </source>
</evidence>
<dbReference type="RefSeq" id="WP_179420368.1">
    <property type="nucleotide sequence ID" value="NZ_JACCAB010000001.1"/>
</dbReference>
<sequence>MQNHPDAELTDQVLGSEIELLADLIDAASRACAHLDPDQIDAALGLCPQLGPAPSLAAASPGTSASQSLG</sequence>
<name>A0A852W9T6_9MICO</name>
<protein>
    <submittedName>
        <fullName evidence="1">Uncharacterized protein</fullName>
    </submittedName>
</protein>
<keyword evidence="2" id="KW-1185">Reference proteome</keyword>
<organism evidence="1 2">
    <name type="scientific">Pedococcus badiiscoriae</name>
    <dbReference type="NCBI Taxonomy" id="642776"/>
    <lineage>
        <taxon>Bacteria</taxon>
        <taxon>Bacillati</taxon>
        <taxon>Actinomycetota</taxon>
        <taxon>Actinomycetes</taxon>
        <taxon>Micrococcales</taxon>
        <taxon>Intrasporangiaceae</taxon>
        <taxon>Pedococcus</taxon>
    </lineage>
</organism>
<evidence type="ECO:0000313" key="1">
    <source>
        <dbReference type="EMBL" id="NYG05793.1"/>
    </source>
</evidence>
<dbReference type="EMBL" id="JACCAB010000001">
    <property type="protein sequence ID" value="NYG05793.1"/>
    <property type="molecule type" value="Genomic_DNA"/>
</dbReference>
<proteinExistence type="predicted"/>
<accession>A0A852W9T6</accession>
<gene>
    <name evidence="1" type="ORF">BJ986_000280</name>
</gene>
<dbReference type="AlphaFoldDB" id="A0A852W9T6"/>
<comment type="caution">
    <text evidence="1">The sequence shown here is derived from an EMBL/GenBank/DDBJ whole genome shotgun (WGS) entry which is preliminary data.</text>
</comment>
<dbReference type="Proteomes" id="UP000573599">
    <property type="component" value="Unassembled WGS sequence"/>
</dbReference>